<reference evidence="4 5" key="1">
    <citation type="submission" date="2019-01" db="EMBL/GenBank/DDBJ databases">
        <title>Sequencing of cultivated peanut Arachis hypogaea provides insights into genome evolution and oil improvement.</title>
        <authorList>
            <person name="Chen X."/>
        </authorList>
    </citation>
    <scope>NUCLEOTIDE SEQUENCE [LARGE SCALE GENOMIC DNA]</scope>
    <source>
        <strain evidence="5">cv. Fuhuasheng</strain>
        <strain evidence="4">GDAAS-fuhuasheng2018</strain>
        <tissue evidence="4">Leaves</tissue>
    </source>
</reference>
<dbReference type="EMBL" id="SDMP01000013">
    <property type="protein sequence ID" value="RYR18018.1"/>
    <property type="molecule type" value="Genomic_DNA"/>
</dbReference>
<comment type="caution">
    <text evidence="4">The sequence shown here is derived from an EMBL/GenBank/DDBJ whole genome shotgun (WGS) entry which is preliminary data.</text>
</comment>
<sequence>MRLHSERLAIAFGLLRSRPGMPIRVFKNLRVCNDCHSVTKLLSRIYNVEIIVRDRARFHHFKEGNCSCKDYW</sequence>
<proteinExistence type="inferred from homology"/>
<name>A0A445DP79_ARAHY</name>
<evidence type="ECO:0000259" key="2">
    <source>
        <dbReference type="Pfam" id="PF14432"/>
    </source>
</evidence>
<dbReference type="Proteomes" id="UP000289738">
    <property type="component" value="Chromosome A03"/>
</dbReference>
<organism evidence="4 5">
    <name type="scientific">Arachis hypogaea</name>
    <name type="common">Peanut</name>
    <dbReference type="NCBI Taxonomy" id="3818"/>
    <lineage>
        <taxon>Eukaryota</taxon>
        <taxon>Viridiplantae</taxon>
        <taxon>Streptophyta</taxon>
        <taxon>Embryophyta</taxon>
        <taxon>Tracheophyta</taxon>
        <taxon>Spermatophyta</taxon>
        <taxon>Magnoliopsida</taxon>
        <taxon>eudicotyledons</taxon>
        <taxon>Gunneridae</taxon>
        <taxon>Pentapetalae</taxon>
        <taxon>rosids</taxon>
        <taxon>fabids</taxon>
        <taxon>Fabales</taxon>
        <taxon>Fabaceae</taxon>
        <taxon>Papilionoideae</taxon>
        <taxon>50 kb inversion clade</taxon>
        <taxon>dalbergioids sensu lato</taxon>
        <taxon>Dalbergieae</taxon>
        <taxon>Pterocarpus clade</taxon>
        <taxon>Arachis</taxon>
    </lineage>
</organism>
<keyword evidence="5" id="KW-1185">Reference proteome</keyword>
<dbReference type="Pfam" id="PF14432">
    <property type="entry name" value="DYW_deaminase"/>
    <property type="match status" value="1"/>
</dbReference>
<dbReference type="EMBL" id="SDMP01000003">
    <property type="protein sequence ID" value="RYR64973.1"/>
    <property type="molecule type" value="Genomic_DNA"/>
</dbReference>
<dbReference type="Proteomes" id="UP000289738">
    <property type="component" value="Chromosome B03"/>
</dbReference>
<evidence type="ECO:0000313" key="3">
    <source>
        <dbReference type="EMBL" id="RYR18018.1"/>
    </source>
</evidence>
<accession>A0A445DP79</accession>
<feature type="domain" description="DYW" evidence="2">
    <location>
        <begin position="4"/>
        <end position="72"/>
    </location>
</feature>
<dbReference type="GO" id="GO:0008270">
    <property type="term" value="F:zinc ion binding"/>
    <property type="evidence" value="ECO:0007669"/>
    <property type="project" value="InterPro"/>
</dbReference>
<comment type="similarity">
    <text evidence="1">Belongs to the PPR family. PCMP-H subfamily.</text>
</comment>
<gene>
    <name evidence="4" type="ORF">Ahy_A03g010988</name>
    <name evidence="3" type="ORF">Ahy_B03g062655</name>
</gene>
<evidence type="ECO:0000256" key="1">
    <source>
        <dbReference type="ARBA" id="ARBA00006643"/>
    </source>
</evidence>
<dbReference type="InterPro" id="IPR032867">
    <property type="entry name" value="DYW_dom"/>
</dbReference>
<evidence type="ECO:0000313" key="4">
    <source>
        <dbReference type="EMBL" id="RYR64973.1"/>
    </source>
</evidence>
<dbReference type="AlphaFoldDB" id="A0A445DP79"/>
<protein>
    <recommendedName>
        <fullName evidence="2">DYW domain-containing protein</fullName>
    </recommendedName>
</protein>
<evidence type="ECO:0000313" key="5">
    <source>
        <dbReference type="Proteomes" id="UP000289738"/>
    </source>
</evidence>